<dbReference type="InterPro" id="IPR017871">
    <property type="entry name" value="ABC_transporter-like_CS"/>
</dbReference>
<dbReference type="AlphaFoldDB" id="Q1YN42"/>
<dbReference type="Proteomes" id="UP000000321">
    <property type="component" value="Unassembled WGS sequence"/>
</dbReference>
<accession>Q1YN42</accession>
<evidence type="ECO:0000313" key="14">
    <source>
        <dbReference type="Proteomes" id="UP000000321"/>
    </source>
</evidence>
<sequence length="306" mass="32988">MRHQPPTEPNALVEMRGVGVRRSGRWLVRGIDLTLRRGEIVTLIGPNGSGKSTTARSAIGVLAPDEGTVRRAAKLTIGYVPQKLSIDWTLPLSVERLMTLTNPATRSAVEAALARVGIGHLARSEVHHLSGGEFQRALLARAMLRKPDLLVLDEPVQGVDFSGEVALYDLISDIRDSEGCGILLVSHDLHVVMAKTDTVVCLNGHVCCQGSPQSVASSPAYQRMFGPRAAETLAIYAHHHDHAHLPDGRVRFADGTIDDECTPVAGHHGAHDHHAGHDHHHHHGSHATPAEAENAGTIRKEPVDAR</sequence>
<reference evidence="13 14" key="1">
    <citation type="journal article" date="2008" name="Appl. Environ. Microbiol.">
        <title>Genomic insights into Mn(II) oxidation by the marine alphaproteobacterium Aurantimonas sp. strain SI85-9A1.</title>
        <authorList>
            <person name="Dick G.J."/>
            <person name="Podell S."/>
            <person name="Johnson H.A."/>
            <person name="Rivera-Espinoza Y."/>
            <person name="Bernier-Latmani R."/>
            <person name="McCarthy J.K."/>
            <person name="Torpey J.W."/>
            <person name="Clement B.G."/>
            <person name="Gaasterland T."/>
            <person name="Tebo B.M."/>
        </authorList>
    </citation>
    <scope>NUCLEOTIDE SEQUENCE [LARGE SCALE GENOMIC DNA]</scope>
    <source>
        <strain evidence="13 14">SI85-9A1</strain>
    </source>
</reference>
<dbReference type="InterPro" id="IPR027417">
    <property type="entry name" value="P-loop_NTPase"/>
</dbReference>
<keyword evidence="3" id="KW-1003">Cell membrane</keyword>
<dbReference type="PANTHER" id="PTHR42734:SF9">
    <property type="entry name" value="ZINC IMPORT ATP-BINDING PROTEIN ZNUC"/>
    <property type="match status" value="1"/>
</dbReference>
<evidence type="ECO:0000256" key="9">
    <source>
        <dbReference type="ARBA" id="ARBA00023065"/>
    </source>
</evidence>
<name>Q1YN42_AURMS</name>
<dbReference type="HOGENOM" id="CLU_000604_1_11_5"/>
<evidence type="ECO:0000259" key="12">
    <source>
        <dbReference type="PROSITE" id="PS50893"/>
    </source>
</evidence>
<dbReference type="GO" id="GO:0005524">
    <property type="term" value="F:ATP binding"/>
    <property type="evidence" value="ECO:0007669"/>
    <property type="project" value="UniProtKB-KW"/>
</dbReference>
<evidence type="ECO:0000256" key="6">
    <source>
        <dbReference type="ARBA" id="ARBA00022840"/>
    </source>
</evidence>
<dbReference type="Gene3D" id="3.40.50.300">
    <property type="entry name" value="P-loop containing nucleotide triphosphate hydrolases"/>
    <property type="match status" value="1"/>
</dbReference>
<proteinExistence type="inferred from homology"/>
<dbReference type="InterPro" id="IPR003593">
    <property type="entry name" value="AAA+_ATPase"/>
</dbReference>
<dbReference type="InterPro" id="IPR003439">
    <property type="entry name" value="ABC_transporter-like_ATP-bd"/>
</dbReference>
<feature type="compositionally biased region" description="Basic residues" evidence="11">
    <location>
        <begin position="268"/>
        <end position="285"/>
    </location>
</feature>
<keyword evidence="6" id="KW-0067">ATP-binding</keyword>
<dbReference type="PROSITE" id="PS00211">
    <property type="entry name" value="ABC_TRANSPORTER_1"/>
    <property type="match status" value="1"/>
</dbReference>
<keyword evidence="8" id="KW-1278">Translocase</keyword>
<keyword evidence="10" id="KW-0472">Membrane</keyword>
<evidence type="ECO:0000256" key="11">
    <source>
        <dbReference type="SAM" id="MobiDB-lite"/>
    </source>
</evidence>
<evidence type="ECO:0000256" key="5">
    <source>
        <dbReference type="ARBA" id="ARBA00022833"/>
    </source>
</evidence>
<dbReference type="FunFam" id="3.40.50.300:FF:000392">
    <property type="entry name" value="Zinc import ATP-binding protein ZnuC"/>
    <property type="match status" value="1"/>
</dbReference>
<evidence type="ECO:0000256" key="8">
    <source>
        <dbReference type="ARBA" id="ARBA00022967"/>
    </source>
</evidence>
<dbReference type="GO" id="GO:0016887">
    <property type="term" value="F:ATP hydrolysis activity"/>
    <property type="evidence" value="ECO:0007669"/>
    <property type="project" value="InterPro"/>
</dbReference>
<evidence type="ECO:0000256" key="2">
    <source>
        <dbReference type="ARBA" id="ARBA00022448"/>
    </source>
</evidence>
<dbReference type="Pfam" id="PF00005">
    <property type="entry name" value="ABC_tran"/>
    <property type="match status" value="1"/>
</dbReference>
<comment type="caution">
    <text evidence="13">The sequence shown here is derived from an EMBL/GenBank/DDBJ whole genome shotgun (WGS) entry which is preliminary data.</text>
</comment>
<dbReference type="GO" id="GO:0006829">
    <property type="term" value="P:zinc ion transport"/>
    <property type="evidence" value="ECO:0007669"/>
    <property type="project" value="UniProtKB-KW"/>
</dbReference>
<evidence type="ECO:0000256" key="10">
    <source>
        <dbReference type="ARBA" id="ARBA00023136"/>
    </source>
</evidence>
<gene>
    <name evidence="13" type="ORF">SI859A1_02003</name>
</gene>
<dbReference type="SUPFAM" id="SSF52540">
    <property type="entry name" value="P-loop containing nucleoside triphosphate hydrolases"/>
    <property type="match status" value="1"/>
</dbReference>
<keyword evidence="9" id="KW-0406">Ion transport</keyword>
<dbReference type="EMBL" id="AAPJ01000001">
    <property type="protein sequence ID" value="EAS51189.1"/>
    <property type="molecule type" value="Genomic_DNA"/>
</dbReference>
<comment type="similarity">
    <text evidence="1">Belongs to the ABC transporter superfamily.</text>
</comment>
<evidence type="ECO:0000313" key="13">
    <source>
        <dbReference type="EMBL" id="EAS51189.1"/>
    </source>
</evidence>
<dbReference type="InterPro" id="IPR050153">
    <property type="entry name" value="Metal_Ion_Import_ABC"/>
</dbReference>
<keyword evidence="5" id="KW-0862">Zinc</keyword>
<keyword evidence="7" id="KW-0864">Zinc transport</keyword>
<keyword evidence="2" id="KW-0813">Transport</keyword>
<keyword evidence="4" id="KW-0547">Nucleotide-binding</keyword>
<evidence type="ECO:0000256" key="3">
    <source>
        <dbReference type="ARBA" id="ARBA00022475"/>
    </source>
</evidence>
<organism evidence="13 14">
    <name type="scientific">Aurantimonas manganoxydans (strain ATCC BAA-1229 / DSM 21871 / SI85-9A1)</name>
    <dbReference type="NCBI Taxonomy" id="287752"/>
    <lineage>
        <taxon>Bacteria</taxon>
        <taxon>Pseudomonadati</taxon>
        <taxon>Pseudomonadota</taxon>
        <taxon>Alphaproteobacteria</taxon>
        <taxon>Hyphomicrobiales</taxon>
        <taxon>Aurantimonadaceae</taxon>
        <taxon>Aurantimonas</taxon>
    </lineage>
</organism>
<keyword evidence="14" id="KW-1185">Reference proteome</keyword>
<dbReference type="BioCyc" id="AURANTIMONAS:SI859A1_02003-MONOMER"/>
<evidence type="ECO:0000256" key="4">
    <source>
        <dbReference type="ARBA" id="ARBA00022741"/>
    </source>
</evidence>
<evidence type="ECO:0000256" key="7">
    <source>
        <dbReference type="ARBA" id="ARBA00022906"/>
    </source>
</evidence>
<evidence type="ECO:0000256" key="1">
    <source>
        <dbReference type="ARBA" id="ARBA00005417"/>
    </source>
</evidence>
<dbReference type="GO" id="GO:0010043">
    <property type="term" value="P:response to zinc ion"/>
    <property type="evidence" value="ECO:0007669"/>
    <property type="project" value="TreeGrafter"/>
</dbReference>
<dbReference type="PROSITE" id="PS50893">
    <property type="entry name" value="ABC_TRANSPORTER_2"/>
    <property type="match status" value="1"/>
</dbReference>
<protein>
    <submittedName>
        <fullName evidence="13">ATPase component, ABC-type Zn2+/Mn2+ transporter</fullName>
    </submittedName>
</protein>
<dbReference type="OrthoDB" id="9780942at2"/>
<feature type="domain" description="ABC transporter" evidence="12">
    <location>
        <begin position="13"/>
        <end position="228"/>
    </location>
</feature>
<feature type="region of interest" description="Disordered" evidence="11">
    <location>
        <begin position="263"/>
        <end position="306"/>
    </location>
</feature>
<dbReference type="PANTHER" id="PTHR42734">
    <property type="entry name" value="METAL TRANSPORT SYSTEM ATP-BINDING PROTEIN TM_0124-RELATED"/>
    <property type="match status" value="1"/>
</dbReference>
<dbReference type="SMART" id="SM00382">
    <property type="entry name" value="AAA"/>
    <property type="match status" value="1"/>
</dbReference>
<dbReference type="RefSeq" id="WP_009209831.1">
    <property type="nucleotide sequence ID" value="NZ_BBWP01000021.1"/>
</dbReference>